<feature type="transmembrane region" description="Helical" evidence="2">
    <location>
        <begin position="53"/>
        <end position="75"/>
    </location>
</feature>
<evidence type="ECO:0000313" key="3">
    <source>
        <dbReference type="EMBL" id="ORZ07698.1"/>
    </source>
</evidence>
<gene>
    <name evidence="3" type="ORF">BCR42DRAFT_426046</name>
</gene>
<organism evidence="3 4">
    <name type="scientific">Absidia repens</name>
    <dbReference type="NCBI Taxonomy" id="90262"/>
    <lineage>
        <taxon>Eukaryota</taxon>
        <taxon>Fungi</taxon>
        <taxon>Fungi incertae sedis</taxon>
        <taxon>Mucoromycota</taxon>
        <taxon>Mucoromycotina</taxon>
        <taxon>Mucoromycetes</taxon>
        <taxon>Mucorales</taxon>
        <taxon>Cunninghamellaceae</taxon>
        <taxon>Absidia</taxon>
    </lineage>
</organism>
<feature type="compositionally biased region" description="Low complexity" evidence="1">
    <location>
        <begin position="240"/>
        <end position="250"/>
    </location>
</feature>
<protein>
    <recommendedName>
        <fullName evidence="5">Tetraspanin family-domain-containing protein</fullName>
    </recommendedName>
</protein>
<dbReference type="AlphaFoldDB" id="A0A1X2I242"/>
<feature type="transmembrane region" description="Helical" evidence="2">
    <location>
        <begin position="12"/>
        <end position="33"/>
    </location>
</feature>
<feature type="transmembrane region" description="Helical" evidence="2">
    <location>
        <begin position="87"/>
        <end position="109"/>
    </location>
</feature>
<accession>A0A1X2I242</accession>
<evidence type="ECO:0000313" key="4">
    <source>
        <dbReference type="Proteomes" id="UP000193560"/>
    </source>
</evidence>
<evidence type="ECO:0000256" key="1">
    <source>
        <dbReference type="SAM" id="MobiDB-lite"/>
    </source>
</evidence>
<dbReference type="STRING" id="90262.A0A1X2I242"/>
<keyword evidence="2" id="KW-0812">Transmembrane</keyword>
<keyword evidence="4" id="KW-1185">Reference proteome</keyword>
<keyword evidence="2" id="KW-1133">Transmembrane helix</keyword>
<dbReference type="EMBL" id="MCGE01000034">
    <property type="protein sequence ID" value="ORZ07698.1"/>
    <property type="molecule type" value="Genomic_DNA"/>
</dbReference>
<name>A0A1X2I242_9FUNG</name>
<dbReference type="Proteomes" id="UP000193560">
    <property type="component" value="Unassembled WGS sequence"/>
</dbReference>
<feature type="transmembrane region" description="Helical" evidence="2">
    <location>
        <begin position="163"/>
        <end position="186"/>
    </location>
</feature>
<sequence length="250" mass="27175">MAKRCCCIIPLRGGSALIGLVITLVSVLLLGLTFTKKNPMIMHLAIINPALPWVYIIVVAVSAVVGLFGVLAGAVGKLALMRLYKILFWLLLFIVCIWQAVDFVLALVYRSQTIEECQKSSGNAANGSGNNTDVSVGGYTTTFLGMEMGDTYGLADCGQAAQAGVIGLAILLFLGGLFMFYFGTVISSYARRLRERNLGHRLRDDEWDSNLDELSAAYRADAKNAPKYPMKPLNKKKKSGLLGKLKFGKK</sequence>
<proteinExistence type="predicted"/>
<evidence type="ECO:0000256" key="2">
    <source>
        <dbReference type="SAM" id="Phobius"/>
    </source>
</evidence>
<keyword evidence="2" id="KW-0472">Membrane</keyword>
<evidence type="ECO:0008006" key="5">
    <source>
        <dbReference type="Google" id="ProtNLM"/>
    </source>
</evidence>
<comment type="caution">
    <text evidence="3">The sequence shown here is derived from an EMBL/GenBank/DDBJ whole genome shotgun (WGS) entry which is preliminary data.</text>
</comment>
<dbReference type="OrthoDB" id="2244769at2759"/>
<feature type="region of interest" description="Disordered" evidence="1">
    <location>
        <begin position="225"/>
        <end position="250"/>
    </location>
</feature>
<reference evidence="3 4" key="1">
    <citation type="submission" date="2016-07" db="EMBL/GenBank/DDBJ databases">
        <title>Pervasive Adenine N6-methylation of Active Genes in Fungi.</title>
        <authorList>
            <consortium name="DOE Joint Genome Institute"/>
            <person name="Mondo S.J."/>
            <person name="Dannebaum R.O."/>
            <person name="Kuo R.C."/>
            <person name="Labutti K."/>
            <person name="Haridas S."/>
            <person name="Kuo A."/>
            <person name="Salamov A."/>
            <person name="Ahrendt S.R."/>
            <person name="Lipzen A."/>
            <person name="Sullivan W."/>
            <person name="Andreopoulos W.B."/>
            <person name="Clum A."/>
            <person name="Lindquist E."/>
            <person name="Daum C."/>
            <person name="Ramamoorthy G.K."/>
            <person name="Gryganskyi A."/>
            <person name="Culley D."/>
            <person name="Magnuson J.K."/>
            <person name="James T.Y."/>
            <person name="O'Malley M.A."/>
            <person name="Stajich J.E."/>
            <person name="Spatafora J.W."/>
            <person name="Visel A."/>
            <person name="Grigoriev I.V."/>
        </authorList>
    </citation>
    <scope>NUCLEOTIDE SEQUENCE [LARGE SCALE GENOMIC DNA]</scope>
    <source>
        <strain evidence="3 4">NRRL 1336</strain>
    </source>
</reference>